<accession>A0A9Q1C9B5</accession>
<comment type="caution">
    <text evidence="1">The sequence shown here is derived from an EMBL/GenBank/DDBJ whole genome shotgun (WGS) entry which is preliminary data.</text>
</comment>
<dbReference type="EMBL" id="JAIZAY010000005">
    <property type="protein sequence ID" value="KAJ8041087.1"/>
    <property type="molecule type" value="Genomic_DNA"/>
</dbReference>
<keyword evidence="2" id="KW-1185">Reference proteome</keyword>
<gene>
    <name evidence="1" type="ORF">HOLleu_11805</name>
</gene>
<dbReference type="OrthoDB" id="10614926at2759"/>
<proteinExistence type="predicted"/>
<dbReference type="PANTHER" id="PTHR21301">
    <property type="entry name" value="REVERSE TRANSCRIPTASE"/>
    <property type="match status" value="1"/>
</dbReference>
<dbReference type="PANTHER" id="PTHR21301:SF10">
    <property type="entry name" value="REVERSE TRANSCRIPTASE DOMAIN-CONTAINING PROTEIN"/>
    <property type="match status" value="1"/>
</dbReference>
<evidence type="ECO:0008006" key="3">
    <source>
        <dbReference type="Google" id="ProtNLM"/>
    </source>
</evidence>
<organism evidence="1 2">
    <name type="scientific">Holothuria leucospilota</name>
    <name type="common">Black long sea cucumber</name>
    <name type="synonym">Mertensiothuria leucospilota</name>
    <dbReference type="NCBI Taxonomy" id="206669"/>
    <lineage>
        <taxon>Eukaryota</taxon>
        <taxon>Metazoa</taxon>
        <taxon>Echinodermata</taxon>
        <taxon>Eleutherozoa</taxon>
        <taxon>Echinozoa</taxon>
        <taxon>Holothuroidea</taxon>
        <taxon>Aspidochirotacea</taxon>
        <taxon>Aspidochirotida</taxon>
        <taxon>Holothuriidae</taxon>
        <taxon>Holothuria</taxon>
    </lineage>
</organism>
<evidence type="ECO:0000313" key="2">
    <source>
        <dbReference type="Proteomes" id="UP001152320"/>
    </source>
</evidence>
<dbReference type="AlphaFoldDB" id="A0A9Q1C9B5"/>
<evidence type="ECO:0000313" key="1">
    <source>
        <dbReference type="EMBL" id="KAJ8041087.1"/>
    </source>
</evidence>
<sequence>MNLIIKHADKGGATVVWRRDLYVSEAEKQLSDQTAYTEPPIDPASEIQILVKKTLTTLVSQIHLPELAKALLHPCLQISNFYLLPKFTRLITLSSLVSTLPSFIQDTTHFLLIENFEFSENPSALTLFTMDVTSLYTSIHHHAVLAAIRYYRDQRQDPNIPTTTFIRLKELVLTQNYFQFNGRFFPPN</sequence>
<dbReference type="Proteomes" id="UP001152320">
    <property type="component" value="Chromosome 5"/>
</dbReference>
<reference evidence="1" key="1">
    <citation type="submission" date="2021-10" db="EMBL/GenBank/DDBJ databases">
        <title>Tropical sea cucumber genome reveals ecological adaptation and Cuvierian tubules defense mechanism.</title>
        <authorList>
            <person name="Chen T."/>
        </authorList>
    </citation>
    <scope>NUCLEOTIDE SEQUENCE</scope>
    <source>
        <strain evidence="1">Nanhai2018</strain>
        <tissue evidence="1">Muscle</tissue>
    </source>
</reference>
<name>A0A9Q1C9B5_HOLLE</name>
<protein>
    <recommendedName>
        <fullName evidence="3">Reverse transcriptase domain-containing protein</fullName>
    </recommendedName>
</protein>